<dbReference type="RefSeq" id="WP_330800696.1">
    <property type="nucleotide sequence ID" value="NZ_JAZEWV010000055.1"/>
</dbReference>
<protein>
    <submittedName>
        <fullName evidence="1">DUF2000 family protein</fullName>
    </submittedName>
</protein>
<evidence type="ECO:0000313" key="1">
    <source>
        <dbReference type="EMBL" id="MEE4546842.1"/>
    </source>
</evidence>
<organism evidence="1 2">
    <name type="scientific">Actinacidiphila polyblastidii</name>
    <dbReference type="NCBI Taxonomy" id="3110430"/>
    <lineage>
        <taxon>Bacteria</taxon>
        <taxon>Bacillati</taxon>
        <taxon>Actinomycetota</taxon>
        <taxon>Actinomycetes</taxon>
        <taxon>Kitasatosporales</taxon>
        <taxon>Streptomycetaceae</taxon>
        <taxon>Actinacidiphila</taxon>
    </lineage>
</organism>
<gene>
    <name evidence="1" type="ORF">V2S66_33360</name>
</gene>
<reference evidence="1 2" key="1">
    <citation type="submission" date="2023-12" db="EMBL/GenBank/DDBJ databases">
        <title>Streptomyces sp. V4-01.</title>
        <authorList>
            <person name="Somphong A."/>
            <person name="Phongsopitanun W."/>
        </authorList>
    </citation>
    <scope>NUCLEOTIDE SEQUENCE [LARGE SCALE GENOMIC DNA]</scope>
    <source>
        <strain evidence="1 2">V4-01</strain>
    </source>
</reference>
<dbReference type="Pfam" id="PF09391">
    <property type="entry name" value="DUF2000"/>
    <property type="match status" value="1"/>
</dbReference>
<sequence>MTELLRIAIAVDKSMEAGSVANAAAVVMGQLARIDSRVYADDVRDRDGLLHAGIRYNTVVLSGRAGHLAGLVEGASAQDLHTVVFTAQGQALSNRFEDYRALVGGSAAAELGLCAVGVIGEHEQIRALTKRFSAYRG</sequence>
<comment type="caution">
    <text evidence="1">The sequence shown here is derived from an EMBL/GenBank/DDBJ whole genome shotgun (WGS) entry which is preliminary data.</text>
</comment>
<name>A0ABU7PLY4_9ACTN</name>
<dbReference type="InterPro" id="IPR018988">
    <property type="entry name" value="DUF2000"/>
</dbReference>
<proteinExistence type="predicted"/>
<dbReference type="EMBL" id="JAZEWV010000055">
    <property type="protein sequence ID" value="MEE4546842.1"/>
    <property type="molecule type" value="Genomic_DNA"/>
</dbReference>
<keyword evidence="2" id="KW-1185">Reference proteome</keyword>
<evidence type="ECO:0000313" key="2">
    <source>
        <dbReference type="Proteomes" id="UP001344658"/>
    </source>
</evidence>
<dbReference type="Proteomes" id="UP001344658">
    <property type="component" value="Unassembled WGS sequence"/>
</dbReference>
<accession>A0ABU7PLY4</accession>
<dbReference type="SUPFAM" id="SSF102462">
    <property type="entry name" value="Peptidyl-tRNA hydrolase II"/>
    <property type="match status" value="1"/>
</dbReference>
<dbReference type="Gene3D" id="3.40.1490.10">
    <property type="entry name" value="Bit1"/>
    <property type="match status" value="1"/>
</dbReference>
<dbReference type="InterPro" id="IPR023476">
    <property type="entry name" value="Pep_tRNA_hydro_II_dom_sf"/>
</dbReference>